<dbReference type="Proteomes" id="UP001164803">
    <property type="component" value="Chromosome"/>
</dbReference>
<protein>
    <recommendedName>
        <fullName evidence="1">DUF6998 domain-containing protein</fullName>
    </recommendedName>
</protein>
<dbReference type="Pfam" id="PF22522">
    <property type="entry name" value="DUF6998"/>
    <property type="match status" value="1"/>
</dbReference>
<evidence type="ECO:0000259" key="1">
    <source>
        <dbReference type="Pfam" id="PF22522"/>
    </source>
</evidence>
<reference evidence="2" key="1">
    <citation type="submission" date="2022-08" db="EMBL/GenBank/DDBJ databases">
        <title>Alicyclobacillus dauci DSM2870, complete genome.</title>
        <authorList>
            <person name="Wang Q."/>
            <person name="Cai R."/>
            <person name="Wang Z."/>
        </authorList>
    </citation>
    <scope>NUCLEOTIDE SEQUENCE</scope>
    <source>
        <strain evidence="2">DSM 28700</strain>
    </source>
</reference>
<gene>
    <name evidence="2" type="ORF">NZD86_11405</name>
</gene>
<keyword evidence="3" id="KW-1185">Reference proteome</keyword>
<dbReference type="EMBL" id="CP104064">
    <property type="protein sequence ID" value="WAH39192.1"/>
    <property type="molecule type" value="Genomic_DNA"/>
</dbReference>
<proteinExistence type="predicted"/>
<evidence type="ECO:0000313" key="2">
    <source>
        <dbReference type="EMBL" id="WAH39192.1"/>
    </source>
</evidence>
<dbReference type="RefSeq" id="WP_268046849.1">
    <property type="nucleotide sequence ID" value="NZ_CP104064.1"/>
</dbReference>
<dbReference type="InterPro" id="IPR054267">
    <property type="entry name" value="DUF6998"/>
</dbReference>
<name>A0ABY6Z8I0_9BACL</name>
<feature type="domain" description="DUF6998" evidence="1">
    <location>
        <begin position="32"/>
        <end position="124"/>
    </location>
</feature>
<organism evidence="2 3">
    <name type="scientific">Alicyclobacillus dauci</name>
    <dbReference type="NCBI Taxonomy" id="1475485"/>
    <lineage>
        <taxon>Bacteria</taxon>
        <taxon>Bacillati</taxon>
        <taxon>Bacillota</taxon>
        <taxon>Bacilli</taxon>
        <taxon>Bacillales</taxon>
        <taxon>Alicyclobacillaceae</taxon>
        <taxon>Alicyclobacillus</taxon>
    </lineage>
</organism>
<sequence>MIVNFIRQLSDNELIDSYGVIIDELKRRQIIRSKNVVGDLGEYIAIKHYCETKGLPRLQAAPPSTKNIDAISVDGDRYSIKATTSGTTSVFYGLNPPASSEPDQQKFEYVILVIFDTNVRLKQINELTWKQFLQYKRWHSRMGAWNLTVSKELLENTRVIYRVETL</sequence>
<accession>A0ABY6Z8I0</accession>
<evidence type="ECO:0000313" key="3">
    <source>
        <dbReference type="Proteomes" id="UP001164803"/>
    </source>
</evidence>